<dbReference type="PANTHER" id="PTHR48050">
    <property type="entry name" value="STEROL 3-BETA-GLUCOSYLTRANSFERASE"/>
    <property type="match status" value="1"/>
</dbReference>
<sequence>MADILVVTWDGGGNVAPALGIATELQARGHTVRFAGHARQHESLTRAGFEVVPARHARPFSALDANSVPTMVKTFGDRGLGRDVMGALAERPADLVVVDCLLFGVMEALRESRTPYVVLEHLYDEYFRKGWMRGPMGIGMRAMRLKPDASLTAARATYVASLPSLDPAGAVARTGVEYVGPVVPFSPHIPADPAVLVSLSTFRFPKMQQCLQTVLDATAGLDARVVVTTGPVVDPASLRTAPNHEVHRFVPHAELMPRMSLVVGHGGHSTTMQALAHDLPLVVMPMHPMLDQPMVGKTVEAAGAGRLVPKKIDAAALRPVVEQLLADGPHRAAAARLGAEIRSMPGATNVADRIEALVRNGAAAPDRHGARP</sequence>
<dbReference type="Gene3D" id="3.40.50.2000">
    <property type="entry name" value="Glycogen Phosphorylase B"/>
    <property type="match status" value="2"/>
</dbReference>
<dbReference type="GO" id="GO:0016758">
    <property type="term" value="F:hexosyltransferase activity"/>
    <property type="evidence" value="ECO:0007669"/>
    <property type="project" value="UniProtKB-ARBA"/>
</dbReference>
<protein>
    <submittedName>
        <fullName evidence="2">Glycosyltransferase</fullName>
    </submittedName>
</protein>
<dbReference type="AlphaFoldDB" id="A0A930VE60"/>
<keyword evidence="3" id="KW-1185">Reference proteome</keyword>
<evidence type="ECO:0000313" key="2">
    <source>
        <dbReference type="EMBL" id="MBF4762921.1"/>
    </source>
</evidence>
<reference evidence="2" key="1">
    <citation type="submission" date="2020-11" db="EMBL/GenBank/DDBJ databases">
        <title>Nocardioides sp. nov., isolated from Soil of Cynanchum wilfordii Hemsley rhizosphere.</title>
        <authorList>
            <person name="Lee J.-S."/>
            <person name="Suh M.K."/>
            <person name="Kim J.-S."/>
        </authorList>
    </citation>
    <scope>NUCLEOTIDE SEQUENCE</scope>
    <source>
        <strain evidence="2">KCTC 19275</strain>
    </source>
</reference>
<dbReference type="InterPro" id="IPR050426">
    <property type="entry name" value="Glycosyltransferase_28"/>
</dbReference>
<gene>
    <name evidence="2" type="ORF">ISU07_07255</name>
</gene>
<organism evidence="2 3">
    <name type="scientific">Nocardioides islandensis</name>
    <dbReference type="NCBI Taxonomy" id="433663"/>
    <lineage>
        <taxon>Bacteria</taxon>
        <taxon>Bacillati</taxon>
        <taxon>Actinomycetota</taxon>
        <taxon>Actinomycetes</taxon>
        <taxon>Propionibacteriales</taxon>
        <taxon>Nocardioidaceae</taxon>
        <taxon>Nocardioides</taxon>
    </lineage>
</organism>
<feature type="domain" description="Erythromycin biosynthesis protein CIII-like C-terminal" evidence="1">
    <location>
        <begin position="213"/>
        <end position="357"/>
    </location>
</feature>
<dbReference type="RefSeq" id="WP_194706082.1">
    <property type="nucleotide sequence ID" value="NZ_JADKPN010000002.1"/>
</dbReference>
<comment type="caution">
    <text evidence="2">The sequence shown here is derived from an EMBL/GenBank/DDBJ whole genome shotgun (WGS) entry which is preliminary data.</text>
</comment>
<dbReference type="InterPro" id="IPR002213">
    <property type="entry name" value="UDP_glucos_trans"/>
</dbReference>
<dbReference type="SUPFAM" id="SSF53756">
    <property type="entry name" value="UDP-Glycosyltransferase/glycogen phosphorylase"/>
    <property type="match status" value="1"/>
</dbReference>
<dbReference type="GO" id="GO:0008194">
    <property type="term" value="F:UDP-glycosyltransferase activity"/>
    <property type="evidence" value="ECO:0007669"/>
    <property type="project" value="InterPro"/>
</dbReference>
<dbReference type="CDD" id="cd03784">
    <property type="entry name" value="GT1_Gtf-like"/>
    <property type="match status" value="1"/>
</dbReference>
<evidence type="ECO:0000259" key="1">
    <source>
        <dbReference type="Pfam" id="PF06722"/>
    </source>
</evidence>
<dbReference type="Proteomes" id="UP000640489">
    <property type="component" value="Unassembled WGS sequence"/>
</dbReference>
<accession>A0A930VE60</accession>
<dbReference type="PANTHER" id="PTHR48050:SF13">
    <property type="entry name" value="STEROL 3-BETA-GLUCOSYLTRANSFERASE UGT80A2"/>
    <property type="match status" value="1"/>
</dbReference>
<evidence type="ECO:0000313" key="3">
    <source>
        <dbReference type="Proteomes" id="UP000640489"/>
    </source>
</evidence>
<dbReference type="EMBL" id="JADKPN010000002">
    <property type="protein sequence ID" value="MBF4762921.1"/>
    <property type="molecule type" value="Genomic_DNA"/>
</dbReference>
<dbReference type="InterPro" id="IPR010610">
    <property type="entry name" value="EryCIII-like_C"/>
</dbReference>
<dbReference type="Pfam" id="PF06722">
    <property type="entry name" value="EryCIII-like_C"/>
    <property type="match status" value="1"/>
</dbReference>
<dbReference type="GO" id="GO:0017000">
    <property type="term" value="P:antibiotic biosynthetic process"/>
    <property type="evidence" value="ECO:0007669"/>
    <property type="project" value="UniProtKB-ARBA"/>
</dbReference>
<name>A0A930VE60_9ACTN</name>
<proteinExistence type="predicted"/>